<keyword evidence="2 5" id="KW-0547">Nucleotide-binding</keyword>
<dbReference type="PANTHER" id="PTHR10695:SF46">
    <property type="entry name" value="BIFUNCTIONAL COENZYME A SYNTHASE-RELATED"/>
    <property type="match status" value="1"/>
</dbReference>
<dbReference type="Gene3D" id="3.40.50.300">
    <property type="entry name" value="P-loop containing nucleotide triphosphate hydrolases"/>
    <property type="match status" value="1"/>
</dbReference>
<keyword evidence="5" id="KW-0963">Cytoplasm</keyword>
<comment type="similarity">
    <text evidence="1 5">Belongs to the CoaE family.</text>
</comment>
<protein>
    <recommendedName>
        <fullName evidence="5 6">Dephospho-CoA kinase</fullName>
        <ecNumber evidence="5 6">2.7.1.24</ecNumber>
    </recommendedName>
    <alternativeName>
        <fullName evidence="5">Dephosphocoenzyme A kinase</fullName>
    </alternativeName>
</protein>
<dbReference type="GO" id="GO:0004140">
    <property type="term" value="F:dephospho-CoA kinase activity"/>
    <property type="evidence" value="ECO:0007669"/>
    <property type="project" value="UniProtKB-UniRule"/>
</dbReference>
<feature type="binding site" evidence="5">
    <location>
        <begin position="11"/>
        <end position="16"/>
    </location>
    <ligand>
        <name>ATP</name>
        <dbReference type="ChEBI" id="CHEBI:30616"/>
    </ligand>
</feature>
<dbReference type="InterPro" id="IPR001977">
    <property type="entry name" value="Depp_CoAkinase"/>
</dbReference>
<evidence type="ECO:0000256" key="3">
    <source>
        <dbReference type="ARBA" id="ARBA00022840"/>
    </source>
</evidence>
<dbReference type="InterPro" id="IPR027417">
    <property type="entry name" value="P-loop_NTPase"/>
</dbReference>
<dbReference type="PROSITE" id="PS51219">
    <property type="entry name" value="DPCK"/>
    <property type="match status" value="1"/>
</dbReference>
<dbReference type="Pfam" id="PF01121">
    <property type="entry name" value="CoaE"/>
    <property type="match status" value="1"/>
</dbReference>
<comment type="function">
    <text evidence="5">Catalyzes the phosphorylation of the 3'-hydroxyl group of dephosphocoenzyme A to form coenzyme A.</text>
</comment>
<evidence type="ECO:0000313" key="7">
    <source>
        <dbReference type="EMBL" id="CAA6799065.1"/>
    </source>
</evidence>
<evidence type="ECO:0000256" key="4">
    <source>
        <dbReference type="ARBA" id="ARBA00022993"/>
    </source>
</evidence>
<proteinExistence type="inferred from homology"/>
<evidence type="ECO:0000256" key="5">
    <source>
        <dbReference type="HAMAP-Rule" id="MF_00376"/>
    </source>
</evidence>
<evidence type="ECO:0000256" key="1">
    <source>
        <dbReference type="ARBA" id="ARBA00009018"/>
    </source>
</evidence>
<keyword evidence="3 5" id="KW-0067">ATP-binding</keyword>
<organism evidence="7">
    <name type="scientific">uncultured Aureispira sp</name>
    <dbReference type="NCBI Taxonomy" id="1331704"/>
    <lineage>
        <taxon>Bacteria</taxon>
        <taxon>Pseudomonadati</taxon>
        <taxon>Bacteroidota</taxon>
        <taxon>Saprospiria</taxon>
        <taxon>Saprospirales</taxon>
        <taxon>Saprospiraceae</taxon>
        <taxon>Aureispira</taxon>
        <taxon>environmental samples</taxon>
    </lineage>
</organism>
<keyword evidence="4 5" id="KW-0173">Coenzyme A biosynthesis</keyword>
<dbReference type="SUPFAM" id="SSF52540">
    <property type="entry name" value="P-loop containing nucleoside triphosphate hydrolases"/>
    <property type="match status" value="1"/>
</dbReference>
<sequence length="203" mass="23268">MLKVGITGGIGSGKSTVCRLFEKFGVPVYYADDRAKWLMNHQEGLKEQLKENFGAASYKEDGLLDRAYLAGIVFKDSAKLELLNSIVHPAVFEDGKQWQIEQEALGATYTLKEAALLFETGSYLNLDRIIVVTVPEEIRIKRVMERDNTTEEEVRARMNKQMPQEEKEKRADYIITNIAWETLNIQISEVHEQLVYQAKRPQK</sequence>
<dbReference type="GO" id="GO:0015937">
    <property type="term" value="P:coenzyme A biosynthetic process"/>
    <property type="evidence" value="ECO:0007669"/>
    <property type="project" value="UniProtKB-UniRule"/>
</dbReference>
<name>A0A6S6RSH9_9BACT</name>
<comment type="pathway">
    <text evidence="5">Cofactor biosynthesis; coenzyme A biosynthesis; CoA from (R)-pantothenate: step 5/5.</text>
</comment>
<evidence type="ECO:0000256" key="2">
    <source>
        <dbReference type="ARBA" id="ARBA00022741"/>
    </source>
</evidence>
<dbReference type="UniPathway" id="UPA00241">
    <property type="reaction ID" value="UER00356"/>
</dbReference>
<dbReference type="EC" id="2.7.1.24" evidence="5 6"/>
<dbReference type="EMBL" id="CACVAQ010000020">
    <property type="protein sequence ID" value="CAA6799065.1"/>
    <property type="molecule type" value="Genomic_DNA"/>
</dbReference>
<evidence type="ECO:0000256" key="6">
    <source>
        <dbReference type="NCBIfam" id="TIGR00152"/>
    </source>
</evidence>
<dbReference type="NCBIfam" id="TIGR00152">
    <property type="entry name" value="dephospho-CoA kinase"/>
    <property type="match status" value="1"/>
</dbReference>
<dbReference type="GO" id="GO:0005737">
    <property type="term" value="C:cytoplasm"/>
    <property type="evidence" value="ECO:0007669"/>
    <property type="project" value="UniProtKB-SubCell"/>
</dbReference>
<accession>A0A6S6RSH9</accession>
<dbReference type="HAMAP" id="MF_00376">
    <property type="entry name" value="Dephospho_CoA_kinase"/>
    <property type="match status" value="1"/>
</dbReference>
<comment type="subcellular location">
    <subcellularLocation>
        <location evidence="5">Cytoplasm</location>
    </subcellularLocation>
</comment>
<comment type="catalytic activity">
    <reaction evidence="5">
        <text>3'-dephospho-CoA + ATP = ADP + CoA + H(+)</text>
        <dbReference type="Rhea" id="RHEA:18245"/>
        <dbReference type="ChEBI" id="CHEBI:15378"/>
        <dbReference type="ChEBI" id="CHEBI:30616"/>
        <dbReference type="ChEBI" id="CHEBI:57287"/>
        <dbReference type="ChEBI" id="CHEBI:57328"/>
        <dbReference type="ChEBI" id="CHEBI:456216"/>
        <dbReference type="EC" id="2.7.1.24"/>
    </reaction>
</comment>
<gene>
    <name evidence="5" type="primary">coaE</name>
    <name evidence="7" type="ORF">HELGO_WM10303</name>
</gene>
<reference evidence="7" key="1">
    <citation type="submission" date="2020-01" db="EMBL/GenBank/DDBJ databases">
        <authorList>
            <person name="Meier V. D."/>
            <person name="Meier V D."/>
        </authorList>
    </citation>
    <scope>NUCLEOTIDE SEQUENCE</scope>
    <source>
        <strain evidence="7">HLG_WM_MAG_10</strain>
    </source>
</reference>
<dbReference type="AlphaFoldDB" id="A0A6S6RSH9"/>
<dbReference type="PANTHER" id="PTHR10695">
    <property type="entry name" value="DEPHOSPHO-COA KINASE-RELATED"/>
    <property type="match status" value="1"/>
</dbReference>
<keyword evidence="5 7" id="KW-0808">Transferase</keyword>
<dbReference type="GO" id="GO:0005524">
    <property type="term" value="F:ATP binding"/>
    <property type="evidence" value="ECO:0007669"/>
    <property type="project" value="UniProtKB-UniRule"/>
</dbReference>
<dbReference type="CDD" id="cd02022">
    <property type="entry name" value="DPCK"/>
    <property type="match status" value="1"/>
</dbReference>
<keyword evidence="5 7" id="KW-0418">Kinase</keyword>